<accession>A0AAP0P7Y5</accession>
<evidence type="ECO:0000313" key="4">
    <source>
        <dbReference type="Proteomes" id="UP001417504"/>
    </source>
</evidence>
<keyword evidence="2" id="KW-1133">Transmembrane helix</keyword>
<comment type="caution">
    <text evidence="3">The sequence shown here is derived from an EMBL/GenBank/DDBJ whole genome shotgun (WGS) entry which is preliminary data.</text>
</comment>
<feature type="transmembrane region" description="Helical" evidence="2">
    <location>
        <begin position="334"/>
        <end position="350"/>
    </location>
</feature>
<feature type="transmembrane region" description="Helical" evidence="2">
    <location>
        <begin position="362"/>
        <end position="385"/>
    </location>
</feature>
<keyword evidence="2" id="KW-0812">Transmembrane</keyword>
<dbReference type="Proteomes" id="UP001417504">
    <property type="component" value="Unassembled WGS sequence"/>
</dbReference>
<dbReference type="AlphaFoldDB" id="A0AAP0P7Y5"/>
<evidence type="ECO:0000256" key="2">
    <source>
        <dbReference type="SAM" id="Phobius"/>
    </source>
</evidence>
<keyword evidence="1" id="KW-0813">Transport</keyword>
<proteinExistence type="predicted"/>
<dbReference type="PANTHER" id="PTHR19241">
    <property type="entry name" value="ATP-BINDING CASSETTE TRANSPORTER"/>
    <property type="match status" value="1"/>
</dbReference>
<keyword evidence="4" id="KW-1185">Reference proteome</keyword>
<protein>
    <submittedName>
        <fullName evidence="3">Uncharacterized protein</fullName>
    </submittedName>
</protein>
<keyword evidence="2" id="KW-0472">Membrane</keyword>
<name>A0AAP0P7Y5_9MAGN</name>
<organism evidence="3 4">
    <name type="scientific">Stephania japonica</name>
    <dbReference type="NCBI Taxonomy" id="461633"/>
    <lineage>
        <taxon>Eukaryota</taxon>
        <taxon>Viridiplantae</taxon>
        <taxon>Streptophyta</taxon>
        <taxon>Embryophyta</taxon>
        <taxon>Tracheophyta</taxon>
        <taxon>Spermatophyta</taxon>
        <taxon>Magnoliopsida</taxon>
        <taxon>Ranunculales</taxon>
        <taxon>Menispermaceae</taxon>
        <taxon>Menispermoideae</taxon>
        <taxon>Cissampelideae</taxon>
        <taxon>Stephania</taxon>
    </lineage>
</organism>
<sequence length="386" mass="43591">MISQIASIRSLELLRLFSRSLRSLRFHCSLSLSSSLSPNLYYLTSNPTFLSFVPQRLLSRSSWLRREWRHFDFRICASLYSATVAKPGGIKVKVFKEENYLANWIKVHDFLVCLITTLFRFALDMVFRVLVTVHIGEMTVRETLAFSAGVQGVGAGHAKLLLELSRREKEANIKPDPDLDLFMKVEAEIVQIEADDVPVAISNEVSRSKKGKLHQSKNIETALEGTRVLAKPSLPEAMNKCFLLIASYLVQTRFGAWGCFAFGEDTKDIITTNLEKLLLCFQSGDSGATHLALLILPTGHAIMSSVSALLWLMHAHLLVELYLQVRGIVTLNPLMGPDLFLGSVCFTRFLKRIFCSLRHWQFFIICILVKYSDFLLLQCSIQGLVK</sequence>
<dbReference type="EMBL" id="JBBNAE010000004">
    <property type="protein sequence ID" value="KAK9130781.1"/>
    <property type="molecule type" value="Genomic_DNA"/>
</dbReference>
<evidence type="ECO:0000256" key="1">
    <source>
        <dbReference type="ARBA" id="ARBA00022448"/>
    </source>
</evidence>
<feature type="transmembrane region" description="Helical" evidence="2">
    <location>
        <begin position="291"/>
        <end position="314"/>
    </location>
</feature>
<evidence type="ECO:0000313" key="3">
    <source>
        <dbReference type="EMBL" id="KAK9130781.1"/>
    </source>
</evidence>
<gene>
    <name evidence="3" type="ORF">Sjap_011268</name>
</gene>
<reference evidence="3 4" key="1">
    <citation type="submission" date="2024-01" db="EMBL/GenBank/DDBJ databases">
        <title>Genome assemblies of Stephania.</title>
        <authorList>
            <person name="Yang L."/>
        </authorList>
    </citation>
    <scope>NUCLEOTIDE SEQUENCE [LARGE SCALE GENOMIC DNA]</scope>
    <source>
        <strain evidence="3">QJT</strain>
        <tissue evidence="3">Leaf</tissue>
    </source>
</reference>